<dbReference type="STRING" id="1797737.A2196_04830"/>
<dbReference type="GO" id="GO:0140098">
    <property type="term" value="F:catalytic activity, acting on RNA"/>
    <property type="evidence" value="ECO:0007669"/>
    <property type="project" value="UniProtKB-ARBA"/>
</dbReference>
<dbReference type="InterPro" id="IPR006145">
    <property type="entry name" value="PsdUridine_synth_RsuA/RluA"/>
</dbReference>
<dbReference type="PANTHER" id="PTHR21600:SF81">
    <property type="entry name" value="21S RRNA PSEUDOURIDINE(2819) SYNTHASE"/>
    <property type="match status" value="1"/>
</dbReference>
<dbReference type="InterPro" id="IPR020103">
    <property type="entry name" value="PsdUridine_synth_cat_dom_sf"/>
</dbReference>
<evidence type="ECO:0000256" key="1">
    <source>
        <dbReference type="ARBA" id="ARBA00023235"/>
    </source>
</evidence>
<dbReference type="AlphaFoldDB" id="A0A1F5HD05"/>
<comment type="caution">
    <text evidence="3">The sequence shown here is derived from an EMBL/GenBank/DDBJ whole genome shotgun (WGS) entry which is preliminary data.</text>
</comment>
<dbReference type="GO" id="GO:0003723">
    <property type="term" value="F:RNA binding"/>
    <property type="evidence" value="ECO:0007669"/>
    <property type="project" value="InterPro"/>
</dbReference>
<reference evidence="3 4" key="1">
    <citation type="journal article" date="2016" name="Nat. Commun.">
        <title>Thousands of microbial genomes shed light on interconnected biogeochemical processes in an aquifer system.</title>
        <authorList>
            <person name="Anantharaman K."/>
            <person name="Brown C.T."/>
            <person name="Hug L.A."/>
            <person name="Sharon I."/>
            <person name="Castelle C.J."/>
            <person name="Probst A.J."/>
            <person name="Thomas B.C."/>
            <person name="Singh A."/>
            <person name="Wilkins M.J."/>
            <person name="Karaoz U."/>
            <person name="Brodie E.L."/>
            <person name="Williams K.H."/>
            <person name="Hubbard S.S."/>
            <person name="Banfield J.F."/>
        </authorList>
    </citation>
    <scope>NUCLEOTIDE SEQUENCE [LARGE SCALE GENOMIC DNA]</scope>
</reference>
<dbReference type="GO" id="GO:0000455">
    <property type="term" value="P:enzyme-directed rRNA pseudouridine synthesis"/>
    <property type="evidence" value="ECO:0007669"/>
    <property type="project" value="TreeGrafter"/>
</dbReference>
<organism evidence="3 4">
    <name type="scientific">Candidatus Curtissbacteria bacterium RIFOXYA1_FULL_41_14</name>
    <dbReference type="NCBI Taxonomy" id="1797737"/>
    <lineage>
        <taxon>Bacteria</taxon>
        <taxon>Candidatus Curtissiibacteriota</taxon>
    </lineage>
</organism>
<dbReference type="InterPro" id="IPR050188">
    <property type="entry name" value="RluA_PseudoU_synthase"/>
</dbReference>
<evidence type="ECO:0000259" key="2">
    <source>
        <dbReference type="Pfam" id="PF00849"/>
    </source>
</evidence>
<dbReference type="SUPFAM" id="SSF55120">
    <property type="entry name" value="Pseudouridine synthase"/>
    <property type="match status" value="1"/>
</dbReference>
<name>A0A1F5HD05_9BACT</name>
<dbReference type="GO" id="GO:0009982">
    <property type="term" value="F:pseudouridine synthase activity"/>
    <property type="evidence" value="ECO:0007669"/>
    <property type="project" value="InterPro"/>
</dbReference>
<dbReference type="CDD" id="cd02869">
    <property type="entry name" value="PseudoU_synth_RluA_like"/>
    <property type="match status" value="1"/>
</dbReference>
<protein>
    <recommendedName>
        <fullName evidence="2">Pseudouridine synthase RsuA/RluA-like domain-containing protein</fullName>
    </recommendedName>
</protein>
<dbReference type="EMBL" id="MFCA01000022">
    <property type="protein sequence ID" value="OGE01905.1"/>
    <property type="molecule type" value="Genomic_DNA"/>
</dbReference>
<gene>
    <name evidence="3" type="ORF">A2196_04830</name>
</gene>
<dbReference type="Gene3D" id="3.30.2350.10">
    <property type="entry name" value="Pseudouridine synthase"/>
    <property type="match status" value="1"/>
</dbReference>
<dbReference type="PANTHER" id="PTHR21600">
    <property type="entry name" value="MITOCHONDRIAL RNA PSEUDOURIDINE SYNTHASE"/>
    <property type="match status" value="1"/>
</dbReference>
<dbReference type="Pfam" id="PF00849">
    <property type="entry name" value="PseudoU_synth_2"/>
    <property type="match status" value="1"/>
</dbReference>
<evidence type="ECO:0000313" key="3">
    <source>
        <dbReference type="EMBL" id="OGE01905.1"/>
    </source>
</evidence>
<evidence type="ECO:0000313" key="4">
    <source>
        <dbReference type="Proteomes" id="UP000176751"/>
    </source>
</evidence>
<accession>A0A1F5HD05</accession>
<proteinExistence type="predicted"/>
<keyword evidence="1" id="KW-0413">Isomerase</keyword>
<feature type="domain" description="Pseudouridine synthase RsuA/RluA-like" evidence="2">
    <location>
        <begin position="71"/>
        <end position="228"/>
    </location>
</feature>
<sequence length="283" mass="32573">MSSTQIERPGYRGFYELRKEGKPIPCADVRNWVIQFSLREGDRDLRLQSRRQLLRDFLNGFQEHVLFEDDDILIINKPAGIISHCSSTQPIGVEEIAQYLRGEEIALVHRLDIETSGVLALAKGEEAFFGLVRQFRSKRNRCIEKKYLAIVEGEFPSMRQFYVRTALAPDGWKMKVVRPGNRESGVVESTTYFKPMVAFDREDGGRRSLVEVQTFTGKKHQIRVVCAQCLAHPVVGDYLYDPNYTRDLRVMLHAHLLGFSHPRNGRRLFFSAPVPEDFLSLIK</sequence>
<dbReference type="Proteomes" id="UP000176751">
    <property type="component" value="Unassembled WGS sequence"/>
</dbReference>